<proteinExistence type="predicted"/>
<evidence type="ECO:0000256" key="1">
    <source>
        <dbReference type="SAM" id="Phobius"/>
    </source>
</evidence>
<organism evidence="2 3">
    <name type="scientific">Mycoplasmopsis ciconiae</name>
    <dbReference type="NCBI Taxonomy" id="561067"/>
    <lineage>
        <taxon>Bacteria</taxon>
        <taxon>Bacillati</taxon>
        <taxon>Mycoplasmatota</taxon>
        <taxon>Mycoplasmoidales</taxon>
        <taxon>Metamycoplasmataceae</taxon>
        <taxon>Mycoplasmopsis</taxon>
    </lineage>
</organism>
<keyword evidence="1" id="KW-1133">Transmembrane helix</keyword>
<gene>
    <name evidence="2" type="ORF">V2E24_01675</name>
</gene>
<dbReference type="RefSeq" id="WP_330500697.1">
    <property type="nucleotide sequence ID" value="NZ_JAZDWZ010000004.1"/>
</dbReference>
<keyword evidence="1" id="KW-0472">Membrane</keyword>
<evidence type="ECO:0000313" key="3">
    <source>
        <dbReference type="Proteomes" id="UP001344817"/>
    </source>
</evidence>
<dbReference type="EMBL" id="JAZDWZ010000004">
    <property type="protein sequence ID" value="MEE3928285.1"/>
    <property type="molecule type" value="Genomic_DNA"/>
</dbReference>
<feature type="transmembrane region" description="Helical" evidence="1">
    <location>
        <begin position="27"/>
        <end position="48"/>
    </location>
</feature>
<protein>
    <submittedName>
        <fullName evidence="2">Uncharacterized protein</fullName>
    </submittedName>
</protein>
<comment type="caution">
    <text evidence="2">The sequence shown here is derived from an EMBL/GenBank/DDBJ whole genome shotgun (WGS) entry which is preliminary data.</text>
</comment>
<feature type="transmembrane region" description="Helical" evidence="1">
    <location>
        <begin position="180"/>
        <end position="199"/>
    </location>
</feature>
<name>A0ABU7ML70_9BACT</name>
<accession>A0ABU7ML70</accession>
<reference evidence="2" key="1">
    <citation type="submission" date="2024-01" db="EMBL/GenBank/DDBJ databases">
        <title>Genome sequence of Mycoplasma ciconiae type strain DSM 25251.</title>
        <authorList>
            <person name="Spergser J."/>
        </authorList>
    </citation>
    <scope>NUCLEOTIDE SEQUENCE [LARGE SCALE GENOMIC DNA]</scope>
    <source>
        <strain evidence="2">DSM 25251</strain>
    </source>
</reference>
<feature type="transmembrane region" description="Helical" evidence="1">
    <location>
        <begin position="93"/>
        <end position="117"/>
    </location>
</feature>
<dbReference type="Proteomes" id="UP001344817">
    <property type="component" value="Unassembled WGS sequence"/>
</dbReference>
<feature type="transmembrane region" description="Helical" evidence="1">
    <location>
        <begin position="129"/>
        <end position="147"/>
    </location>
</feature>
<evidence type="ECO:0000313" key="2">
    <source>
        <dbReference type="EMBL" id="MEE3928285.1"/>
    </source>
</evidence>
<sequence>MMLKNQINSDTQTKHKYYISNYKSRKVYLLISTLFLIICIVLMAIHTYNFKIRINDEIKFLTRTDDISSLTPQALEKALKISETYQLLHIYRALYSVLAVLNSLTLIFAVITQSLLYLHYNNGRKFFKFMIAFSVISFVVIFFIVALQPQAIQRTGSSYIDETTGEKVYEIERMQDFSYIIPWITMFLCFFTMVFLIIAKGKYGHIEKDFKLKKQLYNNENSKVIFNHFLVRK</sequence>
<keyword evidence="3" id="KW-1185">Reference proteome</keyword>
<keyword evidence="1" id="KW-0812">Transmembrane</keyword>